<evidence type="ECO:0000259" key="5">
    <source>
        <dbReference type="Pfam" id="PF01266"/>
    </source>
</evidence>
<organism evidence="6 7">
    <name type="scientific">Lentilactobacillus fungorum</name>
    <dbReference type="NCBI Taxonomy" id="2201250"/>
    <lineage>
        <taxon>Bacteria</taxon>
        <taxon>Bacillati</taxon>
        <taxon>Bacillota</taxon>
        <taxon>Bacilli</taxon>
        <taxon>Lactobacillales</taxon>
        <taxon>Lactobacillaceae</taxon>
        <taxon>Lentilactobacillus</taxon>
    </lineage>
</organism>
<evidence type="ECO:0000313" key="6">
    <source>
        <dbReference type="EMBL" id="GHP12797.1"/>
    </source>
</evidence>
<dbReference type="Gene3D" id="3.30.9.10">
    <property type="entry name" value="D-Amino Acid Oxidase, subunit A, domain 2"/>
    <property type="match status" value="1"/>
</dbReference>
<dbReference type="InterPro" id="IPR036188">
    <property type="entry name" value="FAD/NAD-bd_sf"/>
</dbReference>
<comment type="cofactor">
    <cofactor evidence="1">
        <name>FAD</name>
        <dbReference type="ChEBI" id="CHEBI:57692"/>
    </cofactor>
</comment>
<comment type="caution">
    <text evidence="6">The sequence shown here is derived from an EMBL/GenBank/DDBJ whole genome shotgun (WGS) entry which is preliminary data.</text>
</comment>
<gene>
    <name evidence="6" type="ORF">YK48G_02220</name>
</gene>
<dbReference type="SUPFAM" id="SSF54373">
    <property type="entry name" value="FAD-linked reductases, C-terminal domain"/>
    <property type="match status" value="1"/>
</dbReference>
<evidence type="ECO:0000313" key="7">
    <source>
        <dbReference type="Proteomes" id="UP000604765"/>
    </source>
</evidence>
<proteinExistence type="inferred from homology"/>
<keyword evidence="7" id="KW-1185">Reference proteome</keyword>
<reference evidence="6 7" key="1">
    <citation type="journal article" date="2021" name="Int. J. Syst. Evol. Microbiol.">
        <title>Lentilactobacillus fungorum sp. nov., isolated from spent mushroom substrates.</title>
        <authorList>
            <person name="Tohno M."/>
            <person name="Tanizawa Y."/>
            <person name="Kojima Y."/>
            <person name="Sakamoto M."/>
            <person name="Ohkuma M."/>
            <person name="Kobayashi H."/>
        </authorList>
    </citation>
    <scope>NUCLEOTIDE SEQUENCE [LARGE SCALE GENOMIC DNA]</scope>
    <source>
        <strain evidence="6 7">YK48G</strain>
    </source>
</reference>
<dbReference type="SUPFAM" id="SSF51905">
    <property type="entry name" value="FAD/NAD(P)-binding domain"/>
    <property type="match status" value="1"/>
</dbReference>
<protein>
    <submittedName>
        <fullName evidence="6">Oxidoreductase</fullName>
    </submittedName>
</protein>
<dbReference type="Gene3D" id="3.50.50.60">
    <property type="entry name" value="FAD/NAD(P)-binding domain"/>
    <property type="match status" value="1"/>
</dbReference>
<feature type="domain" description="FAD dependent oxidoreductase" evidence="5">
    <location>
        <begin position="3"/>
        <end position="347"/>
    </location>
</feature>
<evidence type="ECO:0000256" key="4">
    <source>
        <dbReference type="ARBA" id="ARBA00023002"/>
    </source>
</evidence>
<name>A0ABQ3VX39_9LACO</name>
<dbReference type="Proteomes" id="UP000604765">
    <property type="component" value="Unassembled WGS sequence"/>
</dbReference>
<sequence length="369" mass="39697">MKHVAIIGGGIIGATAAFYLSHLPGSSSIATTLFDDENGQATKAAAGIISPWLSKRRNRRWYELAKRGAELMPQLAEAAHLGPDVYQQTGTIVTRKNHSDLIALFHRAEIKRQTTPAMGKVALLSSSQVGEKLPFLTHPPAGVFVSGGAKVEGAQLVNRLLAAAQRQNLTIIHHRGVLRDNNRVDDHSTSRSFDDIIIASGAWMKETLAPLHLSVDIRPQKGQLIDLSLKNWQTTTDLPVMMPDASSDIIPFADGRLVIGATHEDDGGFDLKPTAGARKALLHNASQFMSNLNELAVLDSRVGTRAYTSDYGPFFGGLPTNPHILVGGGLGSSGLTTGPMIGYFLANQVLGSLAEPLNRYTKPVGYYIH</sequence>
<evidence type="ECO:0000256" key="1">
    <source>
        <dbReference type="ARBA" id="ARBA00001974"/>
    </source>
</evidence>
<dbReference type="Pfam" id="PF01266">
    <property type="entry name" value="DAO"/>
    <property type="match status" value="1"/>
</dbReference>
<dbReference type="InterPro" id="IPR006076">
    <property type="entry name" value="FAD-dep_OxRdtase"/>
</dbReference>
<keyword evidence="4" id="KW-0560">Oxidoreductase</keyword>
<dbReference type="RefSeq" id="WP_203628857.1">
    <property type="nucleotide sequence ID" value="NZ_BNJR01000004.1"/>
</dbReference>
<evidence type="ECO:0000256" key="3">
    <source>
        <dbReference type="ARBA" id="ARBA00022630"/>
    </source>
</evidence>
<comment type="similarity">
    <text evidence="2">Belongs to the DadA oxidoreductase family.</text>
</comment>
<keyword evidence="3" id="KW-0285">Flavoprotein</keyword>
<dbReference type="PANTHER" id="PTHR13847">
    <property type="entry name" value="SARCOSINE DEHYDROGENASE-RELATED"/>
    <property type="match status" value="1"/>
</dbReference>
<accession>A0ABQ3VX39</accession>
<evidence type="ECO:0000256" key="2">
    <source>
        <dbReference type="ARBA" id="ARBA00009410"/>
    </source>
</evidence>
<dbReference type="EMBL" id="BNJR01000004">
    <property type="protein sequence ID" value="GHP12797.1"/>
    <property type="molecule type" value="Genomic_DNA"/>
</dbReference>
<dbReference type="PANTHER" id="PTHR13847:SF286">
    <property type="entry name" value="D-AMINO ACID DEHYDROGENASE"/>
    <property type="match status" value="1"/>
</dbReference>